<dbReference type="NCBIfam" id="TIGR01558">
    <property type="entry name" value="sm_term_P27"/>
    <property type="match status" value="1"/>
</dbReference>
<reference evidence="3 4" key="1">
    <citation type="submission" date="2018-06" db="EMBL/GenBank/DDBJ databases">
        <authorList>
            <consortium name="Pathogen Informatics"/>
            <person name="Doyle S."/>
        </authorList>
    </citation>
    <scope>NUCLEOTIDE SEQUENCE [LARGE SCALE GENOMIC DNA]</scope>
    <source>
        <strain evidence="3 4">NCTC12195</strain>
    </source>
</reference>
<dbReference type="Proteomes" id="UP000321057">
    <property type="component" value="Unassembled WGS sequence"/>
</dbReference>
<gene>
    <name evidence="3" type="ORF">NCTC12195_03547</name>
    <name evidence="2" type="ORF">SGA02_28320</name>
</gene>
<dbReference type="Proteomes" id="UP000255277">
    <property type="component" value="Unassembled WGS sequence"/>
</dbReference>
<evidence type="ECO:0000313" key="5">
    <source>
        <dbReference type="Proteomes" id="UP000321057"/>
    </source>
</evidence>
<keyword evidence="5" id="KW-1185">Reference proteome</keyword>
<accession>A0A380FK94</accession>
<dbReference type="Pfam" id="PF05119">
    <property type="entry name" value="Terminase_4"/>
    <property type="match status" value="1"/>
</dbReference>
<proteinExistence type="predicted"/>
<dbReference type="AlphaFoldDB" id="A0A380FK94"/>
<evidence type="ECO:0000256" key="1">
    <source>
        <dbReference type="SAM" id="MobiDB-lite"/>
    </source>
</evidence>
<reference evidence="2 5" key="2">
    <citation type="submission" date="2019-07" db="EMBL/GenBank/DDBJ databases">
        <title>Whole genome shotgun sequence of Staphylococcus gallinarum NBRC 109767.</title>
        <authorList>
            <person name="Hosoyama A."/>
            <person name="Uohara A."/>
            <person name="Ohji S."/>
            <person name="Ichikawa N."/>
        </authorList>
    </citation>
    <scope>NUCLEOTIDE SEQUENCE [LARGE SCALE GENOMIC DNA]</scope>
    <source>
        <strain evidence="2 5">NBRC 109767</strain>
    </source>
</reference>
<evidence type="ECO:0000313" key="2">
    <source>
        <dbReference type="EMBL" id="GEQ07004.1"/>
    </source>
</evidence>
<organism evidence="3 4">
    <name type="scientific">Staphylococcus gallinarum</name>
    <dbReference type="NCBI Taxonomy" id="1293"/>
    <lineage>
        <taxon>Bacteria</taxon>
        <taxon>Bacillati</taxon>
        <taxon>Bacillota</taxon>
        <taxon>Bacilli</taxon>
        <taxon>Bacillales</taxon>
        <taxon>Staphylococcaceae</taxon>
        <taxon>Staphylococcus</taxon>
    </lineage>
</organism>
<dbReference type="EMBL" id="UHDK01000001">
    <property type="protein sequence ID" value="SUM34039.1"/>
    <property type="molecule type" value="Genomic_DNA"/>
</dbReference>
<dbReference type="RefSeq" id="WP_235307531.1">
    <property type="nucleotide sequence ID" value="NZ_BKAX01000016.1"/>
</dbReference>
<evidence type="ECO:0000313" key="4">
    <source>
        <dbReference type="Proteomes" id="UP000255277"/>
    </source>
</evidence>
<feature type="compositionally biased region" description="Basic and acidic residues" evidence="1">
    <location>
        <begin position="1"/>
        <end position="12"/>
    </location>
</feature>
<evidence type="ECO:0000313" key="3">
    <source>
        <dbReference type="EMBL" id="SUM34039.1"/>
    </source>
</evidence>
<name>A0A380FK94_STAGA</name>
<dbReference type="InterPro" id="IPR006448">
    <property type="entry name" value="Phage_term_ssu_P27"/>
</dbReference>
<dbReference type="EMBL" id="BKAX01000016">
    <property type="protein sequence ID" value="GEQ07004.1"/>
    <property type="molecule type" value="Genomic_DNA"/>
</dbReference>
<protein>
    <submittedName>
        <fullName evidence="2 3">Terminase</fullName>
    </submittedName>
</protein>
<dbReference type="STRING" id="1293.SH09_13345"/>
<sequence>MGRNMKMLEESKGNLTREQQENKRNAEKALNDLQELENKPPDWLDATAKEEFNRIYPLLQELPVKSIDLALVSSYCQAYSDHQRASIELRSGETVTFTERGSKVNPWHRVKVDSFNIMNSIAPKLGMSIDSRMKIFTPKAANQKADDPVEEFF</sequence>
<feature type="region of interest" description="Disordered" evidence="1">
    <location>
        <begin position="1"/>
        <end position="25"/>
    </location>
</feature>